<organism evidence="1 2">
    <name type="scientific">Eimeria maxima</name>
    <name type="common">Coccidian parasite</name>
    <dbReference type="NCBI Taxonomy" id="5804"/>
    <lineage>
        <taxon>Eukaryota</taxon>
        <taxon>Sar</taxon>
        <taxon>Alveolata</taxon>
        <taxon>Apicomplexa</taxon>
        <taxon>Conoidasida</taxon>
        <taxon>Coccidia</taxon>
        <taxon>Eucoccidiorida</taxon>
        <taxon>Eimeriorina</taxon>
        <taxon>Eimeriidae</taxon>
        <taxon>Eimeria</taxon>
    </lineage>
</organism>
<protein>
    <submittedName>
        <fullName evidence="1">Uncharacterized protein</fullName>
    </submittedName>
</protein>
<dbReference type="RefSeq" id="XP_013337010.1">
    <property type="nucleotide sequence ID" value="XM_013481556.1"/>
</dbReference>
<evidence type="ECO:0000313" key="2">
    <source>
        <dbReference type="Proteomes" id="UP000030763"/>
    </source>
</evidence>
<reference evidence="1" key="1">
    <citation type="submission" date="2013-10" db="EMBL/GenBank/DDBJ databases">
        <title>Genomic analysis of the causative agents of coccidiosis in chickens.</title>
        <authorList>
            <person name="Reid A.J."/>
            <person name="Blake D."/>
            <person name="Billington K."/>
            <person name="Browne H."/>
            <person name="Dunn M."/>
            <person name="Hung S."/>
            <person name="Kawahara F."/>
            <person name="Miranda-Saavedra D."/>
            <person name="Mourier T."/>
            <person name="Nagra H."/>
            <person name="Otto T.D."/>
            <person name="Rawlings N."/>
            <person name="Sanchez A."/>
            <person name="Sanders M."/>
            <person name="Subramaniam C."/>
            <person name="Tay Y."/>
            <person name="Dear P."/>
            <person name="Doerig C."/>
            <person name="Gruber A."/>
            <person name="Parkinson J."/>
            <person name="Shirley M."/>
            <person name="Wan K.L."/>
            <person name="Berriman M."/>
            <person name="Tomley F."/>
            <person name="Pain A."/>
        </authorList>
    </citation>
    <scope>NUCLEOTIDE SEQUENCE [LARGE SCALE GENOMIC DNA]</scope>
    <source>
        <strain evidence="1">Weybridge</strain>
    </source>
</reference>
<gene>
    <name evidence="1" type="ORF">EMWEY_00060540</name>
</gene>
<dbReference type="EMBL" id="HG721822">
    <property type="protein sequence ID" value="CDJ60360.1"/>
    <property type="molecule type" value="Genomic_DNA"/>
</dbReference>
<dbReference type="AlphaFoldDB" id="U6MFC3"/>
<accession>U6MFC3</accession>
<proteinExistence type="predicted"/>
<dbReference type="Proteomes" id="UP000030763">
    <property type="component" value="Unassembled WGS sequence"/>
</dbReference>
<keyword evidence="2" id="KW-1185">Reference proteome</keyword>
<dbReference type="GeneID" id="25340040"/>
<reference evidence="1" key="2">
    <citation type="submission" date="2013-10" db="EMBL/GenBank/DDBJ databases">
        <authorList>
            <person name="Aslett M."/>
        </authorList>
    </citation>
    <scope>NUCLEOTIDE SEQUENCE [LARGE SCALE GENOMIC DNA]</scope>
    <source>
        <strain evidence="1">Weybridge</strain>
    </source>
</reference>
<dbReference type="VEuPathDB" id="ToxoDB:EMWEY_00060540"/>
<sequence>MAVQGKGAVRTWLDWLSPEQGARDAIHPSVLFRVSRSRKYPILSSPSISPYSEGAPLPLDADTIGRSMDDLDEVQGRMNEAWESSSPQVRQGFRRYFTPPHDDGETLTEDPLATINDHVERMQKCEFPFDSSAKVQIDFLQHVQLLLSICRMVRLRLEELKGSVSLENDVELPDCNSDLEDNFSMSSSLDGALNRLRTVGSERRQSVDGVTETNNLRVPRSFPLHEEHSSNSSHEDILGIYESIEAGEFLDGVGMFGSERRQSVDIKSAEQLLDLLLEEDKHNVCNLEARYYFERFLHPSGEGDAFTATPSAAKHQIPYNGKPFRTGALAQAAAQIFREYEGN</sequence>
<evidence type="ECO:0000313" key="1">
    <source>
        <dbReference type="EMBL" id="CDJ60360.1"/>
    </source>
</evidence>
<name>U6MFC3_EIMMA</name>
<feature type="non-terminal residue" evidence="1">
    <location>
        <position position="343"/>
    </location>
</feature>